<name>A0A918NMS4_9ACTN</name>
<dbReference type="InterPro" id="IPR011990">
    <property type="entry name" value="TPR-like_helical_dom_sf"/>
</dbReference>
<proteinExistence type="predicted"/>
<dbReference type="AlphaFoldDB" id="A0A918NMS4"/>
<gene>
    <name evidence="1" type="ORF">GCM10010358_39880</name>
</gene>
<evidence type="ECO:0000313" key="1">
    <source>
        <dbReference type="EMBL" id="GGX81557.1"/>
    </source>
</evidence>
<keyword evidence="2" id="KW-1185">Reference proteome</keyword>
<sequence length="102" mass="11177">MTLGYLDAAVQLSQEVASRRTEVLGAGHPDILRSLLNMAMTYAVAGHVAECVEPAEPLIQDCRAEFGPDAGICLHRLSGRRTLRRGDRRRNIPVRPTGRNSP</sequence>
<dbReference type="Gene3D" id="1.25.40.10">
    <property type="entry name" value="Tetratricopeptide repeat domain"/>
    <property type="match status" value="1"/>
</dbReference>
<comment type="caution">
    <text evidence="1">The sequence shown here is derived from an EMBL/GenBank/DDBJ whole genome shotgun (WGS) entry which is preliminary data.</text>
</comment>
<dbReference type="RefSeq" id="WP_190191613.1">
    <property type="nucleotide sequence ID" value="NZ_BMVU01000018.1"/>
</dbReference>
<dbReference type="EMBL" id="BMVU01000018">
    <property type="protein sequence ID" value="GGX81557.1"/>
    <property type="molecule type" value="Genomic_DNA"/>
</dbReference>
<organism evidence="1 2">
    <name type="scientific">Streptomyces minutiscleroticus</name>
    <dbReference type="NCBI Taxonomy" id="68238"/>
    <lineage>
        <taxon>Bacteria</taxon>
        <taxon>Bacillati</taxon>
        <taxon>Actinomycetota</taxon>
        <taxon>Actinomycetes</taxon>
        <taxon>Kitasatosporales</taxon>
        <taxon>Streptomycetaceae</taxon>
        <taxon>Streptomyces</taxon>
    </lineage>
</organism>
<accession>A0A918NMS4</accession>
<dbReference type="Proteomes" id="UP000619244">
    <property type="component" value="Unassembled WGS sequence"/>
</dbReference>
<reference evidence="1" key="2">
    <citation type="submission" date="2020-09" db="EMBL/GenBank/DDBJ databases">
        <authorList>
            <person name="Sun Q."/>
            <person name="Ohkuma M."/>
        </authorList>
    </citation>
    <scope>NUCLEOTIDE SEQUENCE</scope>
    <source>
        <strain evidence="1">JCM 4790</strain>
    </source>
</reference>
<evidence type="ECO:0008006" key="3">
    <source>
        <dbReference type="Google" id="ProtNLM"/>
    </source>
</evidence>
<dbReference type="Pfam" id="PF13374">
    <property type="entry name" value="TPR_10"/>
    <property type="match status" value="1"/>
</dbReference>
<reference evidence="1" key="1">
    <citation type="journal article" date="2014" name="Int. J. Syst. Evol. Microbiol.">
        <title>Complete genome sequence of Corynebacterium casei LMG S-19264T (=DSM 44701T), isolated from a smear-ripened cheese.</title>
        <authorList>
            <consortium name="US DOE Joint Genome Institute (JGI-PGF)"/>
            <person name="Walter F."/>
            <person name="Albersmeier A."/>
            <person name="Kalinowski J."/>
            <person name="Ruckert C."/>
        </authorList>
    </citation>
    <scope>NUCLEOTIDE SEQUENCE</scope>
    <source>
        <strain evidence="1">JCM 4790</strain>
    </source>
</reference>
<protein>
    <recommendedName>
        <fullName evidence="3">Tetratricopeptide repeat protein</fullName>
    </recommendedName>
</protein>
<evidence type="ECO:0000313" key="2">
    <source>
        <dbReference type="Proteomes" id="UP000619244"/>
    </source>
</evidence>